<organism evidence="3 4">
    <name type="scientific">Tetraparma gracilis</name>
    <dbReference type="NCBI Taxonomy" id="2962635"/>
    <lineage>
        <taxon>Eukaryota</taxon>
        <taxon>Sar</taxon>
        <taxon>Stramenopiles</taxon>
        <taxon>Ochrophyta</taxon>
        <taxon>Bolidophyceae</taxon>
        <taxon>Parmales</taxon>
        <taxon>Triparmaceae</taxon>
        <taxon>Tetraparma</taxon>
    </lineage>
</organism>
<dbReference type="Proteomes" id="UP001165060">
    <property type="component" value="Unassembled WGS sequence"/>
</dbReference>
<dbReference type="InterPro" id="IPR029063">
    <property type="entry name" value="SAM-dependent_MTases_sf"/>
</dbReference>
<feature type="signal peptide" evidence="1">
    <location>
        <begin position="1"/>
        <end position="19"/>
    </location>
</feature>
<comment type="caution">
    <text evidence="3">The sequence shown here is derived from an EMBL/GenBank/DDBJ whole genome shotgun (WGS) entry which is preliminary data.</text>
</comment>
<proteinExistence type="predicted"/>
<evidence type="ECO:0000313" key="4">
    <source>
        <dbReference type="Proteomes" id="UP001165060"/>
    </source>
</evidence>
<feature type="chain" id="PRO_5046969044" description="Methyltransferase domain-containing protein" evidence="1">
    <location>
        <begin position="20"/>
        <end position="150"/>
    </location>
</feature>
<feature type="domain" description="Methyltransferase" evidence="2">
    <location>
        <begin position="4"/>
        <end position="62"/>
    </location>
</feature>
<protein>
    <recommendedName>
        <fullName evidence="2">Methyltransferase domain-containing protein</fullName>
    </recommendedName>
</protein>
<dbReference type="InterPro" id="IPR041698">
    <property type="entry name" value="Methyltransf_25"/>
</dbReference>
<evidence type="ECO:0000313" key="3">
    <source>
        <dbReference type="EMBL" id="GMI33659.1"/>
    </source>
</evidence>
<keyword evidence="1" id="KW-0732">Signal</keyword>
<keyword evidence="4" id="KW-1185">Reference proteome</keyword>
<sequence length="150" mass="15488">MPLVLDLGCGLGVSLLALSADPAAPPRNYLGVDLDAGKVRFARATASRRGSPAAFVRDDALRAASLLAAGYPGPLSLALLQYPTPYSLPGAGNSRLPDRDGFMVGRPLMAALGRFRLLYLASNAPDVAAAMRAAAEAEGFAHREPGGQLS</sequence>
<name>A0ABQ6MUP9_9STRA</name>
<accession>A0ABQ6MUP9</accession>
<dbReference type="SUPFAM" id="SSF53335">
    <property type="entry name" value="S-adenosyl-L-methionine-dependent methyltransferases"/>
    <property type="match status" value="1"/>
</dbReference>
<reference evidence="3 4" key="1">
    <citation type="journal article" date="2023" name="Commun. Biol.">
        <title>Genome analysis of Parmales, the sister group of diatoms, reveals the evolutionary specialization of diatoms from phago-mixotrophs to photoautotrophs.</title>
        <authorList>
            <person name="Ban H."/>
            <person name="Sato S."/>
            <person name="Yoshikawa S."/>
            <person name="Yamada K."/>
            <person name="Nakamura Y."/>
            <person name="Ichinomiya M."/>
            <person name="Sato N."/>
            <person name="Blanc-Mathieu R."/>
            <person name="Endo H."/>
            <person name="Kuwata A."/>
            <person name="Ogata H."/>
        </authorList>
    </citation>
    <scope>NUCLEOTIDE SEQUENCE [LARGE SCALE GENOMIC DNA]</scope>
</reference>
<dbReference type="Gene3D" id="3.40.50.150">
    <property type="entry name" value="Vaccinia Virus protein VP39"/>
    <property type="match status" value="1"/>
</dbReference>
<gene>
    <name evidence="3" type="ORF">TeGR_g8695</name>
</gene>
<dbReference type="Pfam" id="PF13649">
    <property type="entry name" value="Methyltransf_25"/>
    <property type="match status" value="1"/>
</dbReference>
<evidence type="ECO:0000259" key="2">
    <source>
        <dbReference type="Pfam" id="PF13649"/>
    </source>
</evidence>
<dbReference type="EMBL" id="BRYB01004578">
    <property type="protein sequence ID" value="GMI33659.1"/>
    <property type="molecule type" value="Genomic_DNA"/>
</dbReference>
<evidence type="ECO:0000256" key="1">
    <source>
        <dbReference type="SAM" id="SignalP"/>
    </source>
</evidence>
<feature type="non-terminal residue" evidence="3">
    <location>
        <position position="150"/>
    </location>
</feature>